<accession>A0ABX5FFI9</accession>
<feature type="transmembrane region" description="Helical" evidence="9">
    <location>
        <begin position="325"/>
        <end position="347"/>
    </location>
</feature>
<dbReference type="Pfam" id="PF03739">
    <property type="entry name" value="LptF_LptG"/>
    <property type="match status" value="1"/>
</dbReference>
<evidence type="ECO:0000313" key="11">
    <source>
        <dbReference type="Proteomes" id="UP000242660"/>
    </source>
</evidence>
<evidence type="ECO:0000256" key="9">
    <source>
        <dbReference type="SAM" id="Phobius"/>
    </source>
</evidence>
<protein>
    <recommendedName>
        <fullName evidence="2">Lipopolysaccharide export system permease protein LptF</fullName>
    </recommendedName>
</protein>
<evidence type="ECO:0000256" key="8">
    <source>
        <dbReference type="ARBA" id="ARBA00023136"/>
    </source>
</evidence>
<evidence type="ECO:0000256" key="5">
    <source>
        <dbReference type="ARBA" id="ARBA00022519"/>
    </source>
</evidence>
<comment type="subcellular location">
    <subcellularLocation>
        <location evidence="1">Cell inner membrane</location>
        <topology evidence="1">Multi-pass membrane protein</topology>
    </subcellularLocation>
</comment>
<feature type="transmembrane region" description="Helical" evidence="9">
    <location>
        <begin position="48"/>
        <end position="77"/>
    </location>
</feature>
<feature type="transmembrane region" description="Helical" evidence="9">
    <location>
        <begin position="299"/>
        <end position="319"/>
    </location>
</feature>
<dbReference type="PANTHER" id="PTHR33529:SF7">
    <property type="entry name" value="LIPOPOLYSACCHARIDE EXPORT SYSTEM PERMEASE PROTEIN LPTF"/>
    <property type="match status" value="1"/>
</dbReference>
<sequence length="372" mass="41850">MIFQYSLQRELNYTAGAVFMVMITVILTTMMIRILGFAAAGHADPRDILVLIGLTVVSYLAIILIITLFVSVLFVLTRWHKDSEMIIWFSSGLSSTDFILPVLRFSTPFIASIAFCALVAWPWANQHINLLKQRFTQRDDVAMITSGQFRESASNQRVFFVESISPNASHVHNVFVSGTENSKVNIVISKNGQIELTPNGDRYIILENGCRYDGEPDKPSYRVMEFERYGVKIENASHRSVGNAPTKSLSTNALLQDMTPIHQGEIVWRFGLPMLAINLVLLAIPLAHQNPRHGRTGNLVIAVLVYLSYSNLLSLSQAWVAQEKLSLTIGVWLLHAVVAWIIFIFYIRRTCLRGIFATLIHLIRSSKRAARS</sequence>
<evidence type="ECO:0000256" key="4">
    <source>
        <dbReference type="ARBA" id="ARBA00022475"/>
    </source>
</evidence>
<keyword evidence="4" id="KW-1003">Cell membrane</keyword>
<keyword evidence="5" id="KW-0997">Cell inner membrane</keyword>
<dbReference type="RefSeq" id="WP_106182528.1">
    <property type="nucleotide sequence ID" value="NZ_MUHY01000001.1"/>
</dbReference>
<feature type="transmembrane region" description="Helical" evidence="9">
    <location>
        <begin position="12"/>
        <end position="36"/>
    </location>
</feature>
<evidence type="ECO:0000313" key="10">
    <source>
        <dbReference type="EMBL" id="PSB92248.1"/>
    </source>
</evidence>
<keyword evidence="11" id="KW-1185">Reference proteome</keyword>
<keyword evidence="6 9" id="KW-0812">Transmembrane</keyword>
<dbReference type="InterPro" id="IPR030922">
    <property type="entry name" value="LptF"/>
</dbReference>
<organism evidence="10 11">
    <name type="scientific">Candidatus Pandoraea novymonadis</name>
    <dbReference type="NCBI Taxonomy" id="1808959"/>
    <lineage>
        <taxon>Bacteria</taxon>
        <taxon>Pseudomonadati</taxon>
        <taxon>Pseudomonadota</taxon>
        <taxon>Betaproteobacteria</taxon>
        <taxon>Burkholderiales</taxon>
        <taxon>Burkholderiaceae</taxon>
        <taxon>Pandoraea</taxon>
    </lineage>
</organism>
<dbReference type="NCBIfam" id="TIGR04407">
    <property type="entry name" value="LptF_YjgP"/>
    <property type="match status" value="1"/>
</dbReference>
<keyword evidence="7 9" id="KW-1133">Transmembrane helix</keyword>
<keyword evidence="3" id="KW-0813">Transport</keyword>
<gene>
    <name evidence="10" type="primary">lptF</name>
    <name evidence="10" type="ORF">BZL35_00483</name>
</gene>
<dbReference type="InterPro" id="IPR005495">
    <property type="entry name" value="LptG/LptF_permease"/>
</dbReference>
<evidence type="ECO:0000256" key="6">
    <source>
        <dbReference type="ARBA" id="ARBA00022692"/>
    </source>
</evidence>
<evidence type="ECO:0000256" key="1">
    <source>
        <dbReference type="ARBA" id="ARBA00004429"/>
    </source>
</evidence>
<keyword evidence="8 9" id="KW-0472">Membrane</keyword>
<dbReference type="Proteomes" id="UP000242660">
    <property type="component" value="Unassembled WGS sequence"/>
</dbReference>
<feature type="transmembrane region" description="Helical" evidence="9">
    <location>
        <begin position="98"/>
        <end position="124"/>
    </location>
</feature>
<proteinExistence type="predicted"/>
<evidence type="ECO:0000256" key="2">
    <source>
        <dbReference type="ARBA" id="ARBA00014213"/>
    </source>
</evidence>
<evidence type="ECO:0000256" key="3">
    <source>
        <dbReference type="ARBA" id="ARBA00022448"/>
    </source>
</evidence>
<evidence type="ECO:0000256" key="7">
    <source>
        <dbReference type="ARBA" id="ARBA00022989"/>
    </source>
</evidence>
<comment type="caution">
    <text evidence="10">The sequence shown here is derived from an EMBL/GenBank/DDBJ whole genome shotgun (WGS) entry which is preliminary data.</text>
</comment>
<reference evidence="10 11" key="1">
    <citation type="journal article" date="2017" name="Front. Microbiol.">
        <title>Genome of Ca. Pandoraea novymonadis, an Endosymbiotic Bacterium of the Trypanosomatid Novymonas esmeraldas.</title>
        <authorList>
            <person name="Kostygov A.Y."/>
            <person name="Butenko A."/>
            <person name="Nenarokova A."/>
            <person name="Tashyreva D."/>
            <person name="Flegontov P."/>
            <person name="Lukes J."/>
            <person name="Yurchenko V."/>
        </authorList>
    </citation>
    <scope>NUCLEOTIDE SEQUENCE [LARGE SCALE GENOMIC DNA]</scope>
    <source>
        <strain evidence="10 11">E262</strain>
    </source>
</reference>
<dbReference type="PANTHER" id="PTHR33529">
    <property type="entry name" value="SLR0882 PROTEIN-RELATED"/>
    <property type="match status" value="1"/>
</dbReference>
<name>A0ABX5FFI9_9BURK</name>
<dbReference type="EMBL" id="MUHY01000001">
    <property type="protein sequence ID" value="PSB92248.1"/>
    <property type="molecule type" value="Genomic_DNA"/>
</dbReference>